<evidence type="ECO:0008006" key="3">
    <source>
        <dbReference type="Google" id="ProtNLM"/>
    </source>
</evidence>
<gene>
    <name evidence="1" type="ORF">CEXT_503001</name>
</gene>
<dbReference type="Proteomes" id="UP001054945">
    <property type="component" value="Unassembled WGS sequence"/>
</dbReference>
<accession>A0AAV4V947</accession>
<protein>
    <recommendedName>
        <fullName evidence="3">LAGLIDADG homing endonuclease</fullName>
    </recommendedName>
</protein>
<comment type="caution">
    <text evidence="1">The sequence shown here is derived from an EMBL/GenBank/DDBJ whole genome shotgun (WGS) entry which is preliminary data.</text>
</comment>
<organism evidence="1 2">
    <name type="scientific">Caerostris extrusa</name>
    <name type="common">Bark spider</name>
    <name type="synonym">Caerostris bankana</name>
    <dbReference type="NCBI Taxonomy" id="172846"/>
    <lineage>
        <taxon>Eukaryota</taxon>
        <taxon>Metazoa</taxon>
        <taxon>Ecdysozoa</taxon>
        <taxon>Arthropoda</taxon>
        <taxon>Chelicerata</taxon>
        <taxon>Arachnida</taxon>
        <taxon>Araneae</taxon>
        <taxon>Araneomorphae</taxon>
        <taxon>Entelegynae</taxon>
        <taxon>Araneoidea</taxon>
        <taxon>Araneidae</taxon>
        <taxon>Caerostris</taxon>
    </lineage>
</organism>
<dbReference type="AlphaFoldDB" id="A0AAV4V947"/>
<keyword evidence="2" id="KW-1185">Reference proteome</keyword>
<reference evidence="1 2" key="1">
    <citation type="submission" date="2021-06" db="EMBL/GenBank/DDBJ databases">
        <title>Caerostris extrusa draft genome.</title>
        <authorList>
            <person name="Kono N."/>
            <person name="Arakawa K."/>
        </authorList>
    </citation>
    <scope>NUCLEOTIDE SEQUENCE [LARGE SCALE GENOMIC DNA]</scope>
</reference>
<dbReference type="EMBL" id="BPLR01014119">
    <property type="protein sequence ID" value="GIY66466.1"/>
    <property type="molecule type" value="Genomic_DNA"/>
</dbReference>
<name>A0AAV4V947_CAEEX</name>
<sequence>MYYFALTYKNGTVRISSLPKSKVSDEEAKSTEILLTALPSEYEIYLKNNHRQTTTQERRSSSESLCLLFSKIKEKYNGVPPEENPLRLRQVKITAIAGFMYSGTI</sequence>
<evidence type="ECO:0000313" key="1">
    <source>
        <dbReference type="EMBL" id="GIY66466.1"/>
    </source>
</evidence>
<evidence type="ECO:0000313" key="2">
    <source>
        <dbReference type="Proteomes" id="UP001054945"/>
    </source>
</evidence>
<proteinExistence type="predicted"/>